<dbReference type="EMBL" id="QJKJ01002119">
    <property type="protein sequence ID" value="RDY04243.1"/>
    <property type="molecule type" value="Genomic_DNA"/>
</dbReference>
<reference evidence="1" key="1">
    <citation type="submission" date="2018-05" db="EMBL/GenBank/DDBJ databases">
        <title>Draft genome of Mucuna pruriens seed.</title>
        <authorList>
            <person name="Nnadi N.E."/>
            <person name="Vos R."/>
            <person name="Hasami M.H."/>
            <person name="Devisetty U.K."/>
            <person name="Aguiy J.C."/>
        </authorList>
    </citation>
    <scope>NUCLEOTIDE SEQUENCE [LARGE SCALE GENOMIC DNA]</scope>
    <source>
        <strain evidence="1">JCA_2017</strain>
    </source>
</reference>
<evidence type="ECO:0000313" key="1">
    <source>
        <dbReference type="EMBL" id="RDY04243.1"/>
    </source>
</evidence>
<sequence>MGWCIELPQHTTPRQTTKLKYSTGKLRKHCKRWPIPTERTRVDSLRMLYGQTELHTTFRWGCRPTRLFSSIELIGQSSNATWPTTKLESKGSKLRSRWDGPFVITNIFPYGVVELKDEHTNNNSQVNEHQIKLFHEGLAPTVGKMETISLIQPVPSLQAKARKPRSTSTLGAKGALELFREWVSLKCGGYIRRHSKSSASKKKG</sequence>
<keyword evidence="2" id="KW-1185">Reference proteome</keyword>
<evidence type="ECO:0000313" key="2">
    <source>
        <dbReference type="Proteomes" id="UP000257109"/>
    </source>
</evidence>
<comment type="caution">
    <text evidence="1">The sequence shown here is derived from an EMBL/GenBank/DDBJ whole genome shotgun (WGS) entry which is preliminary data.</text>
</comment>
<protein>
    <submittedName>
        <fullName evidence="1">Uncharacterized protein</fullName>
    </submittedName>
</protein>
<proteinExistence type="predicted"/>
<name>A0A371HN56_MUCPR</name>
<gene>
    <name evidence="1" type="ORF">CR513_12066</name>
</gene>
<organism evidence="1 2">
    <name type="scientific">Mucuna pruriens</name>
    <name type="common">Velvet bean</name>
    <name type="synonym">Dolichos pruriens</name>
    <dbReference type="NCBI Taxonomy" id="157652"/>
    <lineage>
        <taxon>Eukaryota</taxon>
        <taxon>Viridiplantae</taxon>
        <taxon>Streptophyta</taxon>
        <taxon>Embryophyta</taxon>
        <taxon>Tracheophyta</taxon>
        <taxon>Spermatophyta</taxon>
        <taxon>Magnoliopsida</taxon>
        <taxon>eudicotyledons</taxon>
        <taxon>Gunneridae</taxon>
        <taxon>Pentapetalae</taxon>
        <taxon>rosids</taxon>
        <taxon>fabids</taxon>
        <taxon>Fabales</taxon>
        <taxon>Fabaceae</taxon>
        <taxon>Papilionoideae</taxon>
        <taxon>50 kb inversion clade</taxon>
        <taxon>NPAAA clade</taxon>
        <taxon>indigoferoid/millettioid clade</taxon>
        <taxon>Phaseoleae</taxon>
        <taxon>Mucuna</taxon>
    </lineage>
</organism>
<accession>A0A371HN56</accession>
<dbReference type="AlphaFoldDB" id="A0A371HN56"/>
<feature type="non-terminal residue" evidence="1">
    <location>
        <position position="1"/>
    </location>
</feature>
<dbReference type="Proteomes" id="UP000257109">
    <property type="component" value="Unassembled WGS sequence"/>
</dbReference>